<dbReference type="Gene3D" id="3.40.50.1820">
    <property type="entry name" value="alpha/beta hydrolase"/>
    <property type="match status" value="1"/>
</dbReference>
<reference evidence="3 4" key="1">
    <citation type="journal article" date="2016" name="Nat. Commun.">
        <title>Thousands of microbial genomes shed light on interconnected biogeochemical processes in an aquifer system.</title>
        <authorList>
            <person name="Anantharaman K."/>
            <person name="Brown C.T."/>
            <person name="Hug L.A."/>
            <person name="Sharon I."/>
            <person name="Castelle C.J."/>
            <person name="Probst A.J."/>
            <person name="Thomas B.C."/>
            <person name="Singh A."/>
            <person name="Wilkins M.J."/>
            <person name="Karaoz U."/>
            <person name="Brodie E.L."/>
            <person name="Williams K.H."/>
            <person name="Hubbard S.S."/>
            <person name="Banfield J.F."/>
        </authorList>
    </citation>
    <scope>NUCLEOTIDE SEQUENCE [LARGE SCALE GENOMIC DNA]</scope>
</reference>
<organism evidence="3 4">
    <name type="scientific">Candidatus Gottesmanbacteria bacterium RIFCSPLOWO2_01_FULL_46_9</name>
    <dbReference type="NCBI Taxonomy" id="1798394"/>
    <lineage>
        <taxon>Bacteria</taxon>
        <taxon>Candidatus Gottesmaniibacteriota</taxon>
    </lineage>
</organism>
<proteinExistence type="predicted"/>
<dbReference type="EMBL" id="MFJX01000016">
    <property type="protein sequence ID" value="OGG31317.1"/>
    <property type="molecule type" value="Genomic_DNA"/>
</dbReference>
<dbReference type="GO" id="GO:0006629">
    <property type="term" value="P:lipid metabolic process"/>
    <property type="evidence" value="ECO:0007669"/>
    <property type="project" value="InterPro"/>
</dbReference>
<gene>
    <name evidence="3" type="ORF">A3A63_04185</name>
</gene>
<name>A0A1F6B457_9BACT</name>
<accession>A0A1F6B457</accession>
<dbReference type="SUPFAM" id="SSF53474">
    <property type="entry name" value="alpha/beta-Hydrolases"/>
    <property type="match status" value="1"/>
</dbReference>
<dbReference type="GO" id="GO:0008374">
    <property type="term" value="F:O-acyltransferase activity"/>
    <property type="evidence" value="ECO:0007669"/>
    <property type="project" value="InterPro"/>
</dbReference>
<evidence type="ECO:0000313" key="4">
    <source>
        <dbReference type="Proteomes" id="UP000176450"/>
    </source>
</evidence>
<dbReference type="Pfam" id="PF02450">
    <property type="entry name" value="LCAT"/>
    <property type="match status" value="1"/>
</dbReference>
<dbReference type="InterPro" id="IPR003386">
    <property type="entry name" value="LACT/PDAT_acylTrfase"/>
</dbReference>
<dbReference type="Proteomes" id="UP000176450">
    <property type="component" value="Unassembled WGS sequence"/>
</dbReference>
<evidence type="ECO:0000256" key="2">
    <source>
        <dbReference type="SAM" id="SignalP"/>
    </source>
</evidence>
<feature type="compositionally biased region" description="Low complexity" evidence="1">
    <location>
        <begin position="191"/>
        <end position="203"/>
    </location>
</feature>
<dbReference type="AlphaFoldDB" id="A0A1F6B457"/>
<evidence type="ECO:0000313" key="3">
    <source>
        <dbReference type="EMBL" id="OGG31317.1"/>
    </source>
</evidence>
<feature type="region of interest" description="Disordered" evidence="1">
    <location>
        <begin position="191"/>
        <end position="213"/>
    </location>
</feature>
<feature type="signal peptide" evidence="2">
    <location>
        <begin position="1"/>
        <end position="26"/>
    </location>
</feature>
<dbReference type="InterPro" id="IPR029058">
    <property type="entry name" value="AB_hydrolase_fold"/>
</dbReference>
<sequence length="856" mass="95421">MRNFSQVIIWCLLLFLFVSSPQFAFADETGFRFSTTCVTNGSSCENMRAQDTTYNSWINTTYESIDVTFTDFGVPEDVIIDDIQIKLRIRTNTSGWSWFPHFSDNNGVTFYAPYWCAVSPDSCQYNTRTVFNSISSVTMTWLNTNSIKTVTGAMLNSPLFVFRLWQSTGIKNTDIDVLLFNIRYHTATPTPTSVPTSTLTPTATPTPTPTPIPEKITPLVIVPGILGSELKVAEETEWSQPDGHGGTFSHTYPKDEVVWINALEALKPGPDDYFDVLRMKSDGIASDANIDKTGELYGGVYGPTKEFFTDNGYILGENLFVFGYDWRKDISLTKSLLDQKIEEIKTQTGSDKVDILSHSMGGLVARYYIADQEKAKNVRKLFTLGTPHLGAAKFLKALTYGDCLLFEIASICLSLAQSEVKDLIQNMISGYQVAPSQGYFDFYTNNNKQYPYPFQNDSGPLNYDQIKSLLTSLGYNTGLFGPSESFHNLDDHLIHTNGVEVTNIVGSGLPTLGQIIEKTAFEMSGLQVIKKDLIFINGDQTVPLFSASISDPNRNVSLLGDADVYYTNQEHGELVSSGPALNLVRTILKNSSEIPSGVSDVPYKFSGAFLSVHSPVDIHVFDDQNRHTGPTESGDFEVNIPGSSYDTLGDAKFIFLPDDGVYAIKFEATDNGSFDFKIRKFEDSENTETVLYKDIPLTLSTIAETTFDTNSSQYPKLHVDENGDNKEDFQADYFNITHGETNYDYTSPVLSVDVTPKTIWPPNNKMTDVHITGTVSDDNLYLVKIVVNDEYDEIEPSVATYNQTDVNQTIQLKASRKEDDTDGRKYTIKVFATDQTGNTSMSSFDVFVPHDQREKK</sequence>
<protein>
    <submittedName>
        <fullName evidence="3">Uncharacterized protein</fullName>
    </submittedName>
</protein>
<keyword evidence="2" id="KW-0732">Signal</keyword>
<evidence type="ECO:0000256" key="1">
    <source>
        <dbReference type="SAM" id="MobiDB-lite"/>
    </source>
</evidence>
<dbReference type="PANTHER" id="PTHR11440">
    <property type="entry name" value="LECITHIN-CHOLESTEROL ACYLTRANSFERASE-RELATED"/>
    <property type="match status" value="1"/>
</dbReference>
<comment type="caution">
    <text evidence="3">The sequence shown here is derived from an EMBL/GenBank/DDBJ whole genome shotgun (WGS) entry which is preliminary data.</text>
</comment>
<feature type="chain" id="PRO_5009523055" evidence="2">
    <location>
        <begin position="27"/>
        <end position="856"/>
    </location>
</feature>